<dbReference type="PANTHER" id="PTHR43884">
    <property type="entry name" value="ACYL-COA DEHYDROGENASE"/>
    <property type="match status" value="1"/>
</dbReference>
<dbReference type="PANTHER" id="PTHR43884:SF12">
    <property type="entry name" value="ISOVALERYL-COA DEHYDROGENASE, MITOCHONDRIAL-RELATED"/>
    <property type="match status" value="1"/>
</dbReference>
<dbReference type="GO" id="GO:0050660">
    <property type="term" value="F:flavin adenine dinucleotide binding"/>
    <property type="evidence" value="ECO:0007669"/>
    <property type="project" value="InterPro"/>
</dbReference>
<dbReference type="EMBL" id="JACHEM010000007">
    <property type="protein sequence ID" value="MBB6436677.1"/>
    <property type="molecule type" value="Genomic_DNA"/>
</dbReference>
<keyword evidence="1" id="KW-0560">Oxidoreductase</keyword>
<reference evidence="4 5" key="1">
    <citation type="submission" date="2020-08" db="EMBL/GenBank/DDBJ databases">
        <title>Genomic Encyclopedia of Type Strains, Phase IV (KMG-IV): sequencing the most valuable type-strain genomes for metagenomic binning, comparative biology and taxonomic classification.</title>
        <authorList>
            <person name="Goeker M."/>
        </authorList>
    </citation>
    <scope>NUCLEOTIDE SEQUENCE [LARGE SCALE GENOMIC DNA]</scope>
    <source>
        <strain evidence="4 5">DSM 40141</strain>
    </source>
</reference>
<dbReference type="Gene3D" id="2.40.110.10">
    <property type="entry name" value="Butyryl-CoA Dehydrogenase, subunit A, domain 2"/>
    <property type="match status" value="1"/>
</dbReference>
<dbReference type="InterPro" id="IPR036250">
    <property type="entry name" value="AcylCo_DH-like_C"/>
</dbReference>
<dbReference type="Proteomes" id="UP000540423">
    <property type="component" value="Unassembled WGS sequence"/>
</dbReference>
<dbReference type="PIRSF" id="PIRSF016578">
    <property type="entry name" value="HsaA"/>
    <property type="match status" value="1"/>
</dbReference>
<keyword evidence="5" id="KW-1185">Reference proteome</keyword>
<dbReference type="InterPro" id="IPR013786">
    <property type="entry name" value="AcylCoA_DH/ox_N"/>
</dbReference>
<dbReference type="SUPFAM" id="SSF47203">
    <property type="entry name" value="Acyl-CoA dehydrogenase C-terminal domain-like"/>
    <property type="match status" value="1"/>
</dbReference>
<evidence type="ECO:0000256" key="1">
    <source>
        <dbReference type="ARBA" id="ARBA00023002"/>
    </source>
</evidence>
<gene>
    <name evidence="4" type="ORF">HNQ79_003150</name>
</gene>
<dbReference type="InterPro" id="IPR013107">
    <property type="entry name" value="Acyl-CoA_DH_C"/>
</dbReference>
<organism evidence="4 5">
    <name type="scientific">Streptomyces candidus</name>
    <dbReference type="NCBI Taxonomy" id="67283"/>
    <lineage>
        <taxon>Bacteria</taxon>
        <taxon>Bacillati</taxon>
        <taxon>Actinomycetota</taxon>
        <taxon>Actinomycetes</taxon>
        <taxon>Kitasatosporales</taxon>
        <taxon>Streptomycetaceae</taxon>
        <taxon>Streptomyces</taxon>
    </lineage>
</organism>
<protein>
    <submittedName>
        <fullName evidence="4">Alkylation response protein AidB-like acyl-CoA dehydrogenase</fullName>
    </submittedName>
</protein>
<dbReference type="InterPro" id="IPR037069">
    <property type="entry name" value="AcylCoA_DH/ox_N_sf"/>
</dbReference>
<dbReference type="Pfam" id="PF08028">
    <property type="entry name" value="Acyl-CoA_dh_2"/>
    <property type="match status" value="1"/>
</dbReference>
<comment type="caution">
    <text evidence="4">The sequence shown here is derived from an EMBL/GenBank/DDBJ whole genome shotgun (WGS) entry which is preliminary data.</text>
</comment>
<dbReference type="SUPFAM" id="SSF56645">
    <property type="entry name" value="Acyl-CoA dehydrogenase NM domain-like"/>
    <property type="match status" value="1"/>
</dbReference>
<dbReference type="GO" id="GO:0003995">
    <property type="term" value="F:acyl-CoA dehydrogenase activity"/>
    <property type="evidence" value="ECO:0007669"/>
    <property type="project" value="TreeGrafter"/>
</dbReference>
<dbReference type="RefSeq" id="WP_229923626.1">
    <property type="nucleotide sequence ID" value="NZ_BNBN01000010.1"/>
</dbReference>
<dbReference type="Gene3D" id="1.20.140.10">
    <property type="entry name" value="Butyryl-CoA Dehydrogenase, subunit A, domain 3"/>
    <property type="match status" value="1"/>
</dbReference>
<evidence type="ECO:0000259" key="3">
    <source>
        <dbReference type="Pfam" id="PF08028"/>
    </source>
</evidence>
<dbReference type="AlphaFoldDB" id="A0A7X0LQ52"/>
<evidence type="ECO:0000313" key="4">
    <source>
        <dbReference type="EMBL" id="MBB6436677.1"/>
    </source>
</evidence>
<accession>A0A7X0LQ52</accession>
<dbReference type="InterPro" id="IPR046373">
    <property type="entry name" value="Acyl-CoA_Oxase/DH_mid-dom_sf"/>
</dbReference>
<feature type="domain" description="Acyl-CoA dehydrogenase/oxidase N-terminal" evidence="2">
    <location>
        <begin position="23"/>
        <end position="90"/>
    </location>
</feature>
<feature type="domain" description="Acyl-CoA dehydrogenase C-terminal" evidence="3">
    <location>
        <begin position="235"/>
        <end position="353"/>
    </location>
</feature>
<dbReference type="Gene3D" id="1.10.540.10">
    <property type="entry name" value="Acyl-CoA dehydrogenase/oxidase, N-terminal domain"/>
    <property type="match status" value="1"/>
</dbReference>
<sequence length="383" mass="39861">MPVGTPQETGLAQCVEKVRMLAARHAQDADRDRAPHPEVVDALREAGFARHFVAAELGGAQGSFTDLGRAVVAVGEECGSTAWCASLTANSARLAAHLPREGQRTVWADGPDTMVSAGLIPSGRATPADGGWQLAGRWDYVSGVDFADWVLLCAAVPDPDRPPHLRFFALPRASCRTLPTWDAVGMAATGSHTVVVEDSFVPGHLSFDRAEVLTGRNAASSADAHNVPFPAVAGLTFVTPAVGAALGALRAAGTLLTGKRRTPGKEVALARAAGLIESARQLTEQNAAAVDARDFAAPSLARSERNSASAAELAADAVWTLVRLSGTGGLSLSHPLQRYWRDVVTATSHTALRYETSAGRSYAAALLGPADAGPAEGPRRTAN</sequence>
<dbReference type="InterPro" id="IPR009100">
    <property type="entry name" value="AcylCoA_DH/oxidase_NM_dom_sf"/>
</dbReference>
<evidence type="ECO:0000313" key="5">
    <source>
        <dbReference type="Proteomes" id="UP000540423"/>
    </source>
</evidence>
<evidence type="ECO:0000259" key="2">
    <source>
        <dbReference type="Pfam" id="PF02771"/>
    </source>
</evidence>
<name>A0A7X0LQ52_9ACTN</name>
<proteinExistence type="predicted"/>
<dbReference type="Pfam" id="PF02771">
    <property type="entry name" value="Acyl-CoA_dh_N"/>
    <property type="match status" value="1"/>
</dbReference>